<dbReference type="InterPro" id="IPR003280">
    <property type="entry name" value="2pore_dom_K_chnl"/>
</dbReference>
<proteinExistence type="predicted"/>
<keyword evidence="12" id="KW-1185">Reference proteome</keyword>
<evidence type="ECO:0000256" key="9">
    <source>
        <dbReference type="SAM" id="Phobius"/>
    </source>
</evidence>
<feature type="compositionally biased region" description="Acidic residues" evidence="8">
    <location>
        <begin position="36"/>
        <end position="49"/>
    </location>
</feature>
<keyword evidence="3 9" id="KW-0812">Transmembrane</keyword>
<evidence type="ECO:0000256" key="6">
    <source>
        <dbReference type="ARBA" id="ARBA00023136"/>
    </source>
</evidence>
<dbReference type="InterPro" id="IPR013099">
    <property type="entry name" value="K_chnl_dom"/>
</dbReference>
<feature type="compositionally biased region" description="Basic and acidic residues" evidence="8">
    <location>
        <begin position="1"/>
        <end position="13"/>
    </location>
</feature>
<dbReference type="AlphaFoldDB" id="A0A0D8XUN5"/>
<protein>
    <submittedName>
        <fullName evidence="11">Ion channel</fullName>
    </submittedName>
</protein>
<name>A0A0D8XUN5_DICVI</name>
<feature type="transmembrane region" description="Helical" evidence="9">
    <location>
        <begin position="83"/>
        <end position="103"/>
    </location>
</feature>
<comment type="subcellular location">
    <subcellularLocation>
        <location evidence="1">Membrane</location>
        <topology evidence="1">Multi-pass membrane protein</topology>
    </subcellularLocation>
</comment>
<evidence type="ECO:0000313" key="11">
    <source>
        <dbReference type="EMBL" id="KJH46096.1"/>
    </source>
</evidence>
<reference evidence="11 12" key="1">
    <citation type="submission" date="2013-11" db="EMBL/GenBank/DDBJ databases">
        <title>Draft genome of the bovine lungworm Dictyocaulus viviparus.</title>
        <authorList>
            <person name="Mitreva M."/>
        </authorList>
    </citation>
    <scope>NUCLEOTIDE SEQUENCE [LARGE SCALE GENOMIC DNA]</scope>
    <source>
        <strain evidence="11 12">HannoverDv2000</strain>
    </source>
</reference>
<dbReference type="GO" id="GO:0022841">
    <property type="term" value="F:potassium ion leak channel activity"/>
    <property type="evidence" value="ECO:0007669"/>
    <property type="project" value="TreeGrafter"/>
</dbReference>
<dbReference type="GO" id="GO:0015271">
    <property type="term" value="F:outward rectifier potassium channel activity"/>
    <property type="evidence" value="ECO:0007669"/>
    <property type="project" value="TreeGrafter"/>
</dbReference>
<dbReference type="OrthoDB" id="297496at2759"/>
<keyword evidence="5" id="KW-0406">Ion transport</keyword>
<dbReference type="GO" id="GO:0005886">
    <property type="term" value="C:plasma membrane"/>
    <property type="evidence" value="ECO:0007669"/>
    <property type="project" value="TreeGrafter"/>
</dbReference>
<feature type="domain" description="Potassium channel" evidence="10">
    <location>
        <begin position="63"/>
        <end position="136"/>
    </location>
</feature>
<dbReference type="Proteomes" id="UP000053766">
    <property type="component" value="Unassembled WGS sequence"/>
</dbReference>
<evidence type="ECO:0000259" key="10">
    <source>
        <dbReference type="Pfam" id="PF07885"/>
    </source>
</evidence>
<evidence type="ECO:0000256" key="1">
    <source>
        <dbReference type="ARBA" id="ARBA00004141"/>
    </source>
</evidence>
<feature type="transmembrane region" description="Helical" evidence="9">
    <location>
        <begin position="109"/>
        <end position="132"/>
    </location>
</feature>
<feature type="transmembrane region" description="Helical" evidence="9">
    <location>
        <begin position="56"/>
        <end position="76"/>
    </location>
</feature>
<dbReference type="Gene3D" id="1.10.287.70">
    <property type="match status" value="1"/>
</dbReference>
<dbReference type="PANTHER" id="PTHR11003">
    <property type="entry name" value="POTASSIUM CHANNEL, SUBFAMILY K"/>
    <property type="match status" value="1"/>
</dbReference>
<feature type="region of interest" description="Disordered" evidence="8">
    <location>
        <begin position="1"/>
        <end position="49"/>
    </location>
</feature>
<evidence type="ECO:0000256" key="2">
    <source>
        <dbReference type="ARBA" id="ARBA00022448"/>
    </source>
</evidence>
<dbReference type="PANTHER" id="PTHR11003:SF97">
    <property type="entry name" value="POTASSIUM CHANNEL DOMAIN-CONTAINING PROTEIN"/>
    <property type="match status" value="1"/>
</dbReference>
<organism evidence="11 12">
    <name type="scientific">Dictyocaulus viviparus</name>
    <name type="common">Bovine lungworm</name>
    <dbReference type="NCBI Taxonomy" id="29172"/>
    <lineage>
        <taxon>Eukaryota</taxon>
        <taxon>Metazoa</taxon>
        <taxon>Ecdysozoa</taxon>
        <taxon>Nematoda</taxon>
        <taxon>Chromadorea</taxon>
        <taxon>Rhabditida</taxon>
        <taxon>Rhabditina</taxon>
        <taxon>Rhabditomorpha</taxon>
        <taxon>Strongyloidea</taxon>
        <taxon>Metastrongylidae</taxon>
        <taxon>Dictyocaulus</taxon>
    </lineage>
</organism>
<keyword evidence="2" id="KW-0813">Transport</keyword>
<evidence type="ECO:0000256" key="3">
    <source>
        <dbReference type="ARBA" id="ARBA00022692"/>
    </source>
</evidence>
<keyword evidence="6 9" id="KW-0472">Membrane</keyword>
<keyword evidence="7" id="KW-0407">Ion channel</keyword>
<evidence type="ECO:0000256" key="7">
    <source>
        <dbReference type="ARBA" id="ARBA00023303"/>
    </source>
</evidence>
<sequence length="201" mass="22773">MERESHDVVDDFLSRNTQRKKSSGLWNENHTKSVDDDASSDGESELDADEDTTTEGIVLFFAFVLYIIVGSIVIAAYEPNMNFFEAIYFNFVTLTTIGLGDLVPQSDTYLVITLIYCAVGLALTTIAIEIAADTLKKIHYFGRKVENVANVQVWFGGKKFVNQFKHLSINKNKSIKSKFKYGYYKVFNPVIFDHSSFKFIS</sequence>
<dbReference type="Pfam" id="PF07885">
    <property type="entry name" value="Ion_trans_2"/>
    <property type="match status" value="1"/>
</dbReference>
<dbReference type="EMBL" id="KN716369">
    <property type="protein sequence ID" value="KJH46096.1"/>
    <property type="molecule type" value="Genomic_DNA"/>
</dbReference>
<dbReference type="STRING" id="29172.A0A0D8XUN5"/>
<reference evidence="12" key="2">
    <citation type="journal article" date="2016" name="Sci. Rep.">
        <title>Dictyocaulus viviparus genome, variome and transcriptome elucidate lungworm biology and support future intervention.</title>
        <authorList>
            <person name="McNulty S.N."/>
            <person name="Strube C."/>
            <person name="Rosa B.A."/>
            <person name="Martin J.C."/>
            <person name="Tyagi R."/>
            <person name="Choi Y.J."/>
            <person name="Wang Q."/>
            <person name="Hallsworth Pepin K."/>
            <person name="Zhang X."/>
            <person name="Ozersky P."/>
            <person name="Wilson R.K."/>
            <person name="Sternberg P.W."/>
            <person name="Gasser R.B."/>
            <person name="Mitreva M."/>
        </authorList>
    </citation>
    <scope>NUCLEOTIDE SEQUENCE [LARGE SCALE GENOMIC DNA]</scope>
    <source>
        <strain evidence="12">HannoverDv2000</strain>
    </source>
</reference>
<accession>A0A0D8XUN5</accession>
<dbReference type="GO" id="GO:0030322">
    <property type="term" value="P:stabilization of membrane potential"/>
    <property type="evidence" value="ECO:0007669"/>
    <property type="project" value="TreeGrafter"/>
</dbReference>
<gene>
    <name evidence="11" type="ORF">DICVIV_07828</name>
</gene>
<keyword evidence="4 9" id="KW-1133">Transmembrane helix</keyword>
<evidence type="ECO:0000256" key="5">
    <source>
        <dbReference type="ARBA" id="ARBA00023065"/>
    </source>
</evidence>
<evidence type="ECO:0000313" key="12">
    <source>
        <dbReference type="Proteomes" id="UP000053766"/>
    </source>
</evidence>
<evidence type="ECO:0000256" key="8">
    <source>
        <dbReference type="SAM" id="MobiDB-lite"/>
    </source>
</evidence>
<evidence type="ECO:0000256" key="4">
    <source>
        <dbReference type="ARBA" id="ARBA00022989"/>
    </source>
</evidence>
<dbReference type="SUPFAM" id="SSF81324">
    <property type="entry name" value="Voltage-gated potassium channels"/>
    <property type="match status" value="1"/>
</dbReference>